<dbReference type="RefSeq" id="WP_218155944.1">
    <property type="nucleotide sequence ID" value="NZ_FOHX01000009.1"/>
</dbReference>
<gene>
    <name evidence="2" type="ORF">SAMN05421811_109153</name>
</gene>
<evidence type="ECO:0000313" key="3">
    <source>
        <dbReference type="Proteomes" id="UP000199361"/>
    </source>
</evidence>
<organism evidence="2 3">
    <name type="scientific">Nonomuraea wenchangensis</name>
    <dbReference type="NCBI Taxonomy" id="568860"/>
    <lineage>
        <taxon>Bacteria</taxon>
        <taxon>Bacillati</taxon>
        <taxon>Actinomycetota</taxon>
        <taxon>Actinomycetes</taxon>
        <taxon>Streptosporangiales</taxon>
        <taxon>Streptosporangiaceae</taxon>
        <taxon>Nonomuraea</taxon>
    </lineage>
</organism>
<proteinExistence type="predicted"/>
<evidence type="ECO:0000259" key="1">
    <source>
        <dbReference type="Pfam" id="PF26136"/>
    </source>
</evidence>
<evidence type="ECO:0000313" key="2">
    <source>
        <dbReference type="EMBL" id="SEU28236.1"/>
    </source>
</evidence>
<feature type="domain" description="SCO6045-like C-terminal" evidence="1">
    <location>
        <begin position="20"/>
        <end position="106"/>
    </location>
</feature>
<dbReference type="AlphaFoldDB" id="A0A1I0KRL2"/>
<sequence length="126" mass="13830">MTDLAAPEEEDLAAARRRLAAAQGRVVRALVAAGEVPDGFDPARLRAQAASLLAKRRSVVARLRPDAAEAAGPDLAAEFAAYARAREEPPPGYRADADDFAAWLRERGRLPDPPRRRAPWWRRLLP</sequence>
<dbReference type="STRING" id="568860.SAMN05421811_109153"/>
<accession>A0A1I0KRL2</accession>
<reference evidence="2 3" key="1">
    <citation type="submission" date="2016-10" db="EMBL/GenBank/DDBJ databases">
        <authorList>
            <person name="de Groot N.N."/>
        </authorList>
    </citation>
    <scope>NUCLEOTIDE SEQUENCE [LARGE SCALE GENOMIC DNA]</scope>
    <source>
        <strain evidence="2 3">CGMCC 4.5598</strain>
    </source>
</reference>
<name>A0A1I0KRL2_9ACTN</name>
<dbReference type="Proteomes" id="UP000199361">
    <property type="component" value="Unassembled WGS sequence"/>
</dbReference>
<dbReference type="EMBL" id="FOHX01000009">
    <property type="protein sequence ID" value="SEU28236.1"/>
    <property type="molecule type" value="Genomic_DNA"/>
</dbReference>
<keyword evidence="3" id="KW-1185">Reference proteome</keyword>
<protein>
    <recommendedName>
        <fullName evidence="1">SCO6045-like C-terminal domain-containing protein</fullName>
    </recommendedName>
</protein>
<dbReference type="InterPro" id="IPR058711">
    <property type="entry name" value="SCO6045-like_C"/>
</dbReference>
<dbReference type="Pfam" id="PF26136">
    <property type="entry name" value="SCO6045_C"/>
    <property type="match status" value="1"/>
</dbReference>